<dbReference type="EMBL" id="JBHSWE010000001">
    <property type="protein sequence ID" value="MFC6668815.1"/>
    <property type="molecule type" value="Genomic_DNA"/>
</dbReference>
<reference evidence="3" key="1">
    <citation type="journal article" date="2019" name="Int. J. Syst. Evol. Microbiol.">
        <title>The Global Catalogue of Microorganisms (GCM) 10K type strain sequencing project: providing services to taxonomists for standard genome sequencing and annotation.</title>
        <authorList>
            <consortium name="The Broad Institute Genomics Platform"/>
            <consortium name="The Broad Institute Genome Sequencing Center for Infectious Disease"/>
            <person name="Wu L."/>
            <person name="Ma J."/>
        </authorList>
    </citation>
    <scope>NUCLEOTIDE SEQUENCE [LARGE SCALE GENOMIC DNA]</scope>
    <source>
        <strain evidence="3">NBRC 111756</strain>
    </source>
</reference>
<protein>
    <submittedName>
        <fullName evidence="2">Uncharacterized protein</fullName>
    </submittedName>
</protein>
<gene>
    <name evidence="2" type="ORF">ACFQDL_00810</name>
</gene>
<sequence>MSRLLTPMLLAATLALAAMPAAAFCIHNDSDRSLFFAVGDHGILYKKWVSSEAMSCCDWRQVNCNWTHLADGQLNVRVYEQRPNGVEAACSTRVRADGNLYLSRFDPQGQCQWQP</sequence>
<name>A0ABW1ZV97_9GAMM</name>
<feature type="signal peptide" evidence="1">
    <location>
        <begin position="1"/>
        <end position="23"/>
    </location>
</feature>
<accession>A0ABW1ZV97</accession>
<dbReference type="Proteomes" id="UP001596422">
    <property type="component" value="Unassembled WGS sequence"/>
</dbReference>
<proteinExistence type="predicted"/>
<keyword evidence="3" id="KW-1185">Reference proteome</keyword>
<keyword evidence="1" id="KW-0732">Signal</keyword>
<evidence type="ECO:0000313" key="3">
    <source>
        <dbReference type="Proteomes" id="UP001596422"/>
    </source>
</evidence>
<feature type="chain" id="PRO_5046596641" evidence="1">
    <location>
        <begin position="24"/>
        <end position="115"/>
    </location>
</feature>
<evidence type="ECO:0000313" key="2">
    <source>
        <dbReference type="EMBL" id="MFC6668815.1"/>
    </source>
</evidence>
<organism evidence="2 3">
    <name type="scientific">Marinobacterium aestuariivivens</name>
    <dbReference type="NCBI Taxonomy" id="1698799"/>
    <lineage>
        <taxon>Bacteria</taxon>
        <taxon>Pseudomonadati</taxon>
        <taxon>Pseudomonadota</taxon>
        <taxon>Gammaproteobacteria</taxon>
        <taxon>Oceanospirillales</taxon>
        <taxon>Oceanospirillaceae</taxon>
        <taxon>Marinobacterium</taxon>
    </lineage>
</organism>
<dbReference type="RefSeq" id="WP_379907376.1">
    <property type="nucleotide sequence ID" value="NZ_JBHSWE010000001.1"/>
</dbReference>
<evidence type="ECO:0000256" key="1">
    <source>
        <dbReference type="SAM" id="SignalP"/>
    </source>
</evidence>
<comment type="caution">
    <text evidence="2">The sequence shown here is derived from an EMBL/GenBank/DDBJ whole genome shotgun (WGS) entry which is preliminary data.</text>
</comment>